<evidence type="ECO:0000313" key="1">
    <source>
        <dbReference type="EMBL" id="QNB48209.1"/>
    </source>
</evidence>
<dbReference type="SUPFAM" id="SSF69279">
    <property type="entry name" value="Phage tail proteins"/>
    <property type="match status" value="1"/>
</dbReference>
<dbReference type="KEGG" id="tfr:BR63_19200"/>
<gene>
    <name evidence="1" type="ORF">BR63_19200</name>
</gene>
<dbReference type="EMBL" id="CP045798">
    <property type="protein sequence ID" value="QNB48209.1"/>
    <property type="molecule type" value="Genomic_DNA"/>
</dbReference>
<proteinExistence type="predicted"/>
<reference evidence="1 2" key="1">
    <citation type="journal article" date="2019" name="Front. Microbiol.">
        <title>Thermoanaerosceptrum fracticalcis gen. nov. sp. nov., a Novel Fumarate-Fermenting Microorganism From a Deep Fractured Carbonate Aquifer of the US Great Basin.</title>
        <authorList>
            <person name="Hamilton-Brehm S.D."/>
            <person name="Stewart L.E."/>
            <person name="Zavarin M."/>
            <person name="Caldwell M."/>
            <person name="Lawson P.A."/>
            <person name="Onstott T.C."/>
            <person name="Grzymski J."/>
            <person name="Neveux I."/>
            <person name="Lollar B.S."/>
            <person name="Russell C.E."/>
            <person name="Moser D.P."/>
        </authorList>
    </citation>
    <scope>NUCLEOTIDE SEQUENCE [LARGE SCALE GENOMIC DNA]</scope>
    <source>
        <strain evidence="1 2">DRI-13</strain>
    </source>
</reference>
<evidence type="ECO:0000313" key="2">
    <source>
        <dbReference type="Proteomes" id="UP000515847"/>
    </source>
</evidence>
<organism evidence="1 2">
    <name type="scientific">Thermanaerosceptrum fracticalcis</name>
    <dbReference type="NCBI Taxonomy" id="1712410"/>
    <lineage>
        <taxon>Bacteria</taxon>
        <taxon>Bacillati</taxon>
        <taxon>Bacillota</taxon>
        <taxon>Clostridia</taxon>
        <taxon>Eubacteriales</taxon>
        <taxon>Peptococcaceae</taxon>
        <taxon>Thermanaerosceptrum</taxon>
    </lineage>
</organism>
<accession>A0A7G6E805</accession>
<sequence length="147" mass="16729">MGKLRGNQQLSGSWGQLWWNGELIIEVESFEAKVTANREDVAIGMDVDSKITSLKGEGSFKIKKVYTRGIDKMLASWVRGEDPRAQLVGKLSDPDAVGKQTERVVFNNVWFNEITLMQFEKGQKLEREFPFGFTPSDVEFPDKIEVR</sequence>
<keyword evidence="2" id="KW-1185">Reference proteome</keyword>
<protein>
    <submittedName>
        <fullName evidence="1">Terminase</fullName>
    </submittedName>
</protein>
<dbReference type="InterPro" id="IPR038628">
    <property type="entry name" value="XkdM-like_sf"/>
</dbReference>
<dbReference type="RefSeq" id="WP_034424979.1">
    <property type="nucleotide sequence ID" value="NZ_CP045798.1"/>
</dbReference>
<dbReference type="OrthoDB" id="1697482at2"/>
<name>A0A7G6E805_THEFR</name>
<dbReference type="Pfam" id="PF09393">
    <property type="entry name" value="DUF2001"/>
    <property type="match status" value="1"/>
</dbReference>
<dbReference type="Proteomes" id="UP000515847">
    <property type="component" value="Chromosome"/>
</dbReference>
<dbReference type="Gene3D" id="2.30.110.40">
    <property type="entry name" value="Phage tail tube protein"/>
    <property type="match status" value="1"/>
</dbReference>
<dbReference type="AlphaFoldDB" id="A0A7G6E805"/>
<dbReference type="InterPro" id="IPR018989">
    <property type="entry name" value="DUF2001"/>
</dbReference>